<feature type="domain" description="Glycosyltransferase 2-like" evidence="1">
    <location>
        <begin position="36"/>
        <end position="194"/>
    </location>
</feature>
<dbReference type="AlphaFoldDB" id="A0A8G1A104"/>
<accession>A0A8G1A104</accession>
<reference evidence="2" key="1">
    <citation type="journal article" date="2005" name="Int. J. Syst. Evol. Microbiol.">
        <title>Methanofollis formosanus sp. nov., isolated from a fish pond.</title>
        <authorList>
            <person name="Wu S.Y."/>
            <person name="Chen S.C."/>
            <person name="Lai M.C."/>
        </authorList>
    </citation>
    <scope>NUCLEOTIDE SEQUENCE</scope>
    <source>
        <strain evidence="2">ML15</strain>
    </source>
</reference>
<sequence>MDVDIQQQSLDYIIIADQGSESKEKNIDLDNPPKISFCIPTLNNEDTIDACLSSIKDQDYADIEIIIIDGYSKDKTIEIAKNFADLILYDQGTYGSACQTGFKHASGEVIALFDSDIIIPHKTWLREAIRYFNFASNVSTVWPLLIAPPNSSLFARLYQTNLHRIFIEHRIANKIGLYGGGNSLFLRSCLEEIGGINPSIHWGADFEWAQKLKNLGYCVVYLKDPVYHDTMRTFGLFVRKQFSGAKTFTKHGFQFMGLSFKDIFYEHFILGTKGMIKGIIIDRDVSWCLYPLVVSARGFAYGYTYLVSMRRD</sequence>
<dbReference type="InterPro" id="IPR001173">
    <property type="entry name" value="Glyco_trans_2-like"/>
</dbReference>
<dbReference type="KEGG" id="mfk:E2N92_02910"/>
<dbReference type="PANTHER" id="PTHR43630">
    <property type="entry name" value="POLY-BETA-1,6-N-ACETYL-D-GLUCOSAMINE SYNTHASE"/>
    <property type="match status" value="1"/>
</dbReference>
<dbReference type="Proteomes" id="UP000826709">
    <property type="component" value="Chromosome"/>
</dbReference>
<organism evidence="2 3">
    <name type="scientific">Methanofollis formosanus</name>
    <dbReference type="NCBI Taxonomy" id="299308"/>
    <lineage>
        <taxon>Archaea</taxon>
        <taxon>Methanobacteriati</taxon>
        <taxon>Methanobacteriota</taxon>
        <taxon>Stenosarchaea group</taxon>
        <taxon>Methanomicrobia</taxon>
        <taxon>Methanomicrobiales</taxon>
        <taxon>Methanomicrobiaceae</taxon>
        <taxon>Methanofollis</taxon>
    </lineage>
</organism>
<evidence type="ECO:0000313" key="3">
    <source>
        <dbReference type="Proteomes" id="UP000826709"/>
    </source>
</evidence>
<dbReference type="InterPro" id="IPR029044">
    <property type="entry name" value="Nucleotide-diphossugar_trans"/>
</dbReference>
<name>A0A8G1A104_9EURY</name>
<reference evidence="2" key="2">
    <citation type="submission" date="2019-03" db="EMBL/GenBank/DDBJ databases">
        <authorList>
            <person name="Chen S.-C."/>
            <person name="Wu S.-Y."/>
            <person name="Lai M.-C."/>
        </authorList>
    </citation>
    <scope>NUCLEOTIDE SEQUENCE</scope>
    <source>
        <strain evidence="2">ML15</strain>
    </source>
</reference>
<proteinExistence type="predicted"/>
<dbReference type="SUPFAM" id="SSF53448">
    <property type="entry name" value="Nucleotide-diphospho-sugar transferases"/>
    <property type="match status" value="1"/>
</dbReference>
<keyword evidence="3" id="KW-1185">Reference proteome</keyword>
<evidence type="ECO:0000313" key="2">
    <source>
        <dbReference type="EMBL" id="QYZ78453.1"/>
    </source>
</evidence>
<dbReference type="RefSeq" id="WP_220682211.1">
    <property type="nucleotide sequence ID" value="NZ_CP037968.1"/>
</dbReference>
<evidence type="ECO:0000259" key="1">
    <source>
        <dbReference type="Pfam" id="PF00535"/>
    </source>
</evidence>
<protein>
    <submittedName>
        <fullName evidence="2">Glycosyltransferase</fullName>
    </submittedName>
</protein>
<dbReference type="Gene3D" id="3.90.550.10">
    <property type="entry name" value="Spore Coat Polysaccharide Biosynthesis Protein SpsA, Chain A"/>
    <property type="match status" value="1"/>
</dbReference>
<dbReference type="OrthoDB" id="112443at2157"/>
<gene>
    <name evidence="2" type="ORF">E2N92_02910</name>
</gene>
<dbReference type="PANTHER" id="PTHR43630:SF2">
    <property type="entry name" value="GLYCOSYLTRANSFERASE"/>
    <property type="match status" value="1"/>
</dbReference>
<dbReference type="EMBL" id="CP037968">
    <property type="protein sequence ID" value="QYZ78453.1"/>
    <property type="molecule type" value="Genomic_DNA"/>
</dbReference>
<dbReference type="Pfam" id="PF00535">
    <property type="entry name" value="Glycos_transf_2"/>
    <property type="match status" value="1"/>
</dbReference>